<dbReference type="VEuPathDB" id="ToxoDB:TGDOM2_258880"/>
<proteinExistence type="predicted"/>
<dbReference type="Proteomes" id="UP000028837">
    <property type="component" value="Unassembled WGS sequence"/>
</dbReference>
<comment type="caution">
    <text evidence="4">The sequence shown here is derived from an EMBL/GenBank/DDBJ whole genome shotgun (WGS) entry which is preliminary data.</text>
</comment>
<dbReference type="Pfam" id="PF10211">
    <property type="entry name" value="Ax_dynein_light"/>
    <property type="match status" value="1"/>
</dbReference>
<dbReference type="InterPro" id="IPR019347">
    <property type="entry name" value="Axonemal_dynein_light_chain"/>
</dbReference>
<dbReference type="AlphaFoldDB" id="A0A086JP05"/>
<dbReference type="GO" id="GO:0005930">
    <property type="term" value="C:axoneme"/>
    <property type="evidence" value="ECO:0007669"/>
    <property type="project" value="TreeGrafter"/>
</dbReference>
<evidence type="ECO:0000313" key="4">
    <source>
        <dbReference type="EMBL" id="KFG33873.1"/>
    </source>
</evidence>
<evidence type="ECO:0000256" key="2">
    <source>
        <dbReference type="SAM" id="Coils"/>
    </source>
</evidence>
<evidence type="ECO:0000256" key="3">
    <source>
        <dbReference type="SAM" id="MobiDB-lite"/>
    </source>
</evidence>
<dbReference type="PANTHER" id="PTHR13183">
    <property type="entry name" value="AXONEMAL INNER ARM DYNEIN LIGHT CHAIN 28"/>
    <property type="match status" value="1"/>
</dbReference>
<sequence length="301" mass="33782">MFPLLSPDSASETCQPKRSTEAASTMIYDSPPRPTLVRYCQPEASPAPPAVKPQPWRNTNSTTYLDVGDGSNGSSVARQLEKTFNESPQGGPSVEVVLNKLFPPLQWVDGDTLFTQYISTAPADRLDVLKTQEDLDEELIRRHASETGICPIRYELLLQCFDELIRHVAIQGPERALLLLRLKEEARVTIAAYEALSEACVNFSSRKQLQSEIAVGDREQRIAVLEEENSRLRAKVASLKRQAEAVEAREATRLQVLRAKHQAEIEFLNQQLAFQENILLNTQNSNGKTTADQQQQQKKRI</sequence>
<gene>
    <name evidence="4" type="ORF">TGDOM2_258880</name>
</gene>
<feature type="compositionally biased region" description="Polar residues" evidence="3">
    <location>
        <begin position="8"/>
        <end position="23"/>
    </location>
</feature>
<keyword evidence="1 2" id="KW-0175">Coiled coil</keyword>
<dbReference type="PANTHER" id="PTHR13183:SF1">
    <property type="entry name" value="ARM LIGHT CHAIN, AXONEMAL, PUTATIVE-RELATED"/>
    <property type="match status" value="1"/>
</dbReference>
<evidence type="ECO:0000313" key="5">
    <source>
        <dbReference type="Proteomes" id="UP000028837"/>
    </source>
</evidence>
<dbReference type="EMBL" id="AHZU02001298">
    <property type="protein sequence ID" value="KFG33873.1"/>
    <property type="molecule type" value="Genomic_DNA"/>
</dbReference>
<feature type="region of interest" description="Disordered" evidence="3">
    <location>
        <begin position="1"/>
        <end position="72"/>
    </location>
</feature>
<protein>
    <submittedName>
        <fullName evidence="4">Putative axonemal dynein light chain p33</fullName>
    </submittedName>
</protein>
<dbReference type="OrthoDB" id="330092at2759"/>
<organism evidence="4 5">
    <name type="scientific">Toxoplasma gondii GAB2-2007-GAL-DOM2</name>
    <dbReference type="NCBI Taxonomy" id="1130820"/>
    <lineage>
        <taxon>Eukaryota</taxon>
        <taxon>Sar</taxon>
        <taxon>Alveolata</taxon>
        <taxon>Apicomplexa</taxon>
        <taxon>Conoidasida</taxon>
        <taxon>Coccidia</taxon>
        <taxon>Eucoccidiorida</taxon>
        <taxon>Eimeriorina</taxon>
        <taxon>Sarcocystidae</taxon>
        <taxon>Toxoplasma</taxon>
    </lineage>
</organism>
<name>A0A086JP05_TOXGO</name>
<evidence type="ECO:0000256" key="1">
    <source>
        <dbReference type="ARBA" id="ARBA00023054"/>
    </source>
</evidence>
<feature type="coiled-coil region" evidence="2">
    <location>
        <begin position="215"/>
        <end position="278"/>
    </location>
</feature>
<dbReference type="GO" id="GO:0045504">
    <property type="term" value="F:dynein heavy chain binding"/>
    <property type="evidence" value="ECO:0007669"/>
    <property type="project" value="TreeGrafter"/>
</dbReference>
<accession>A0A086JP05</accession>
<reference evidence="4 5" key="1">
    <citation type="submission" date="2014-02" db="EMBL/GenBank/DDBJ databases">
        <authorList>
            <person name="Sibley D."/>
            <person name="Venepally P."/>
            <person name="Karamycheva S."/>
            <person name="Hadjithomas M."/>
            <person name="Khan A."/>
            <person name="Brunk B."/>
            <person name="Roos D."/>
            <person name="Caler E."/>
            <person name="Lorenzi H."/>
        </authorList>
    </citation>
    <scope>NUCLEOTIDE SEQUENCE [LARGE SCALE GENOMIC DNA]</scope>
    <source>
        <strain evidence="4 5">GAB2-2007-GAL-DOM2</strain>
    </source>
</reference>